<protein>
    <submittedName>
        <fullName evidence="2">Uncharacterized protein</fullName>
    </submittedName>
</protein>
<comment type="caution">
    <text evidence="2">The sequence shown here is derived from an EMBL/GenBank/DDBJ whole genome shotgun (WGS) entry which is preliminary data.</text>
</comment>
<dbReference type="EMBL" id="MU150529">
    <property type="protein sequence ID" value="KAF9455763.1"/>
    <property type="molecule type" value="Genomic_DNA"/>
</dbReference>
<keyword evidence="3" id="KW-1185">Reference proteome</keyword>
<feature type="compositionally biased region" description="Polar residues" evidence="1">
    <location>
        <begin position="91"/>
        <end position="100"/>
    </location>
</feature>
<evidence type="ECO:0000313" key="2">
    <source>
        <dbReference type="EMBL" id="KAF9455763.1"/>
    </source>
</evidence>
<proteinExistence type="predicted"/>
<dbReference type="Proteomes" id="UP000807353">
    <property type="component" value="Unassembled WGS sequence"/>
</dbReference>
<evidence type="ECO:0000256" key="1">
    <source>
        <dbReference type="SAM" id="MobiDB-lite"/>
    </source>
</evidence>
<evidence type="ECO:0000313" key="3">
    <source>
        <dbReference type="Proteomes" id="UP000807353"/>
    </source>
</evidence>
<accession>A0A9P5XQM0</accession>
<reference evidence="2" key="1">
    <citation type="submission" date="2020-11" db="EMBL/GenBank/DDBJ databases">
        <authorList>
            <consortium name="DOE Joint Genome Institute"/>
            <person name="Ahrendt S."/>
            <person name="Riley R."/>
            <person name="Andreopoulos W."/>
            <person name="Labutti K."/>
            <person name="Pangilinan J."/>
            <person name="Ruiz-Duenas F.J."/>
            <person name="Barrasa J.M."/>
            <person name="Sanchez-Garcia M."/>
            <person name="Camarero S."/>
            <person name="Miyauchi S."/>
            <person name="Serrano A."/>
            <person name="Linde D."/>
            <person name="Babiker R."/>
            <person name="Drula E."/>
            <person name="Ayuso-Fernandez I."/>
            <person name="Pacheco R."/>
            <person name="Padilla G."/>
            <person name="Ferreira P."/>
            <person name="Barriuso J."/>
            <person name="Kellner H."/>
            <person name="Castanera R."/>
            <person name="Alfaro M."/>
            <person name="Ramirez L."/>
            <person name="Pisabarro A.G."/>
            <person name="Kuo A."/>
            <person name="Tritt A."/>
            <person name="Lipzen A."/>
            <person name="He G."/>
            <person name="Yan M."/>
            <person name="Ng V."/>
            <person name="Cullen D."/>
            <person name="Martin F."/>
            <person name="Rosso M.-N."/>
            <person name="Henrissat B."/>
            <person name="Hibbett D."/>
            <person name="Martinez A.T."/>
            <person name="Grigoriev I.V."/>
        </authorList>
    </citation>
    <scope>NUCLEOTIDE SEQUENCE</scope>
    <source>
        <strain evidence="2">CBS 247.69</strain>
    </source>
</reference>
<gene>
    <name evidence="2" type="ORF">BDZ94DRAFT_1327405</name>
</gene>
<name>A0A9P5XQM0_9AGAR</name>
<sequence length="260" mass="28472">MLTRSKARALAADNTTTIVSPSATGQGTHTRWKYPAGRVPCPCPLSPSPPSGSGSGSSSSSPSPAGSTGSLSSHATLSDSSLSSLSDASSNITSQESRNQFLPWVQPPATPALNSPRKLQRSPAMRRYVYGSTYIIQEAPPDENMMERRLEEVFQREWENLMQSRQIAVQARQAYEADDESDAMDTNSEYSRGDTEPPEVVPPRAGPSRRPRPLGPYGTEIIDHETFTPESSELPVYPQQWVSSRKSLKWQPTECFNQVA</sequence>
<dbReference type="AlphaFoldDB" id="A0A9P5XQM0"/>
<feature type="compositionally biased region" description="Polar residues" evidence="1">
    <location>
        <begin position="13"/>
        <end position="29"/>
    </location>
</feature>
<feature type="compositionally biased region" description="Pro residues" evidence="1">
    <location>
        <begin position="41"/>
        <end position="50"/>
    </location>
</feature>
<feature type="compositionally biased region" description="Low complexity" evidence="1">
    <location>
        <begin position="56"/>
        <end position="90"/>
    </location>
</feature>
<dbReference type="OrthoDB" id="3054377at2759"/>
<feature type="region of interest" description="Disordered" evidence="1">
    <location>
        <begin position="1"/>
        <end position="121"/>
    </location>
</feature>
<organism evidence="2 3">
    <name type="scientific">Collybia nuda</name>
    <dbReference type="NCBI Taxonomy" id="64659"/>
    <lineage>
        <taxon>Eukaryota</taxon>
        <taxon>Fungi</taxon>
        <taxon>Dikarya</taxon>
        <taxon>Basidiomycota</taxon>
        <taxon>Agaricomycotina</taxon>
        <taxon>Agaricomycetes</taxon>
        <taxon>Agaricomycetidae</taxon>
        <taxon>Agaricales</taxon>
        <taxon>Tricholomatineae</taxon>
        <taxon>Clitocybaceae</taxon>
        <taxon>Collybia</taxon>
    </lineage>
</organism>
<feature type="region of interest" description="Disordered" evidence="1">
    <location>
        <begin position="172"/>
        <end position="220"/>
    </location>
</feature>